<dbReference type="Proteomes" id="UP000235145">
    <property type="component" value="Unassembled WGS sequence"/>
</dbReference>
<protein>
    <submittedName>
        <fullName evidence="2">Uncharacterized protein</fullName>
    </submittedName>
</protein>
<evidence type="ECO:0000256" key="1">
    <source>
        <dbReference type="SAM" id="MobiDB-lite"/>
    </source>
</evidence>
<organism evidence="2 3">
    <name type="scientific">Lactuca sativa</name>
    <name type="common">Garden lettuce</name>
    <dbReference type="NCBI Taxonomy" id="4236"/>
    <lineage>
        <taxon>Eukaryota</taxon>
        <taxon>Viridiplantae</taxon>
        <taxon>Streptophyta</taxon>
        <taxon>Embryophyta</taxon>
        <taxon>Tracheophyta</taxon>
        <taxon>Spermatophyta</taxon>
        <taxon>Magnoliopsida</taxon>
        <taxon>eudicotyledons</taxon>
        <taxon>Gunneridae</taxon>
        <taxon>Pentapetalae</taxon>
        <taxon>asterids</taxon>
        <taxon>campanulids</taxon>
        <taxon>Asterales</taxon>
        <taxon>Asteraceae</taxon>
        <taxon>Cichorioideae</taxon>
        <taxon>Cichorieae</taxon>
        <taxon>Lactucinae</taxon>
        <taxon>Lactuca</taxon>
    </lineage>
</organism>
<gene>
    <name evidence="2" type="ORF">LSAT_V11C300146390</name>
</gene>
<feature type="compositionally biased region" description="Acidic residues" evidence="1">
    <location>
        <begin position="29"/>
        <end position="38"/>
    </location>
</feature>
<sequence length="112" mass="12809">MSQDVGIASQITVEQLPTTQALRDGERMNEEDDIDEPGMGEVTMNEERMDGEREIPFTQQLNQVRRSPIKRSKVNQVRRRKPPERITKIKLQKVVVFKNGKGMSSSNPLSLE</sequence>
<feature type="region of interest" description="Disordered" evidence="1">
    <location>
        <begin position="19"/>
        <end position="41"/>
    </location>
</feature>
<name>A0A9R1W874_LACSA</name>
<comment type="caution">
    <text evidence="2">The sequence shown here is derived from an EMBL/GenBank/DDBJ whole genome shotgun (WGS) entry which is preliminary data.</text>
</comment>
<evidence type="ECO:0000313" key="3">
    <source>
        <dbReference type="Proteomes" id="UP000235145"/>
    </source>
</evidence>
<proteinExistence type="predicted"/>
<keyword evidence="3" id="KW-1185">Reference proteome</keyword>
<dbReference type="EMBL" id="NBSK02000003">
    <property type="protein sequence ID" value="KAJ0218924.1"/>
    <property type="molecule type" value="Genomic_DNA"/>
</dbReference>
<dbReference type="AlphaFoldDB" id="A0A9R1W874"/>
<evidence type="ECO:0000313" key="2">
    <source>
        <dbReference type="EMBL" id="KAJ0218924.1"/>
    </source>
</evidence>
<reference evidence="2 3" key="1">
    <citation type="journal article" date="2017" name="Nat. Commun.">
        <title>Genome assembly with in vitro proximity ligation data and whole-genome triplication in lettuce.</title>
        <authorList>
            <person name="Reyes-Chin-Wo S."/>
            <person name="Wang Z."/>
            <person name="Yang X."/>
            <person name="Kozik A."/>
            <person name="Arikit S."/>
            <person name="Song C."/>
            <person name="Xia L."/>
            <person name="Froenicke L."/>
            <person name="Lavelle D.O."/>
            <person name="Truco M.J."/>
            <person name="Xia R."/>
            <person name="Zhu S."/>
            <person name="Xu C."/>
            <person name="Xu H."/>
            <person name="Xu X."/>
            <person name="Cox K."/>
            <person name="Korf I."/>
            <person name="Meyers B.C."/>
            <person name="Michelmore R.W."/>
        </authorList>
    </citation>
    <scope>NUCLEOTIDE SEQUENCE [LARGE SCALE GENOMIC DNA]</scope>
    <source>
        <strain evidence="3">cv. Salinas</strain>
        <tissue evidence="2">Seedlings</tissue>
    </source>
</reference>
<accession>A0A9R1W874</accession>